<comment type="caution">
    <text evidence="5">The sequence shown here is derived from an EMBL/GenBank/DDBJ whole genome shotgun (WGS) entry which is preliminary data.</text>
</comment>
<dbReference type="Gene3D" id="3.30.2290.10">
    <property type="entry name" value="PmbA/TldD superfamily"/>
    <property type="match status" value="1"/>
</dbReference>
<dbReference type="PANTHER" id="PTHR43421:SF1">
    <property type="entry name" value="METALLOPROTEASE PMBA"/>
    <property type="match status" value="1"/>
</dbReference>
<evidence type="ECO:0000313" key="6">
    <source>
        <dbReference type="Proteomes" id="UP000245790"/>
    </source>
</evidence>
<dbReference type="InterPro" id="IPR045570">
    <property type="entry name" value="Metalloprtase-TldD/E_cen_dom"/>
</dbReference>
<dbReference type="InterPro" id="IPR002510">
    <property type="entry name" value="Metalloprtase-TldD/E_N"/>
</dbReference>
<dbReference type="SUPFAM" id="SSF111283">
    <property type="entry name" value="Putative modulator of DNA gyrase, PmbA/TldD"/>
    <property type="match status" value="1"/>
</dbReference>
<feature type="domain" description="Metalloprotease TldD/E C-terminal" evidence="3">
    <location>
        <begin position="247"/>
        <end position="453"/>
    </location>
</feature>
<dbReference type="InterPro" id="IPR035068">
    <property type="entry name" value="TldD/PmbA_N"/>
</dbReference>
<dbReference type="NCBIfam" id="NF008268">
    <property type="entry name" value="PRK11040.1"/>
    <property type="match status" value="1"/>
</dbReference>
<dbReference type="InterPro" id="IPR045569">
    <property type="entry name" value="Metalloprtase-TldD/E_C"/>
</dbReference>
<evidence type="ECO:0000313" key="5">
    <source>
        <dbReference type="EMBL" id="PWK47806.1"/>
    </source>
</evidence>
<dbReference type="InterPro" id="IPR036059">
    <property type="entry name" value="TldD/PmbA_sf"/>
</dbReference>
<dbReference type="PANTHER" id="PTHR43421">
    <property type="entry name" value="METALLOPROTEASE PMBA"/>
    <property type="match status" value="1"/>
</dbReference>
<evidence type="ECO:0000259" key="4">
    <source>
        <dbReference type="Pfam" id="PF19290"/>
    </source>
</evidence>
<dbReference type="Pfam" id="PF01523">
    <property type="entry name" value="PmbA_TldD_1st"/>
    <property type="match status" value="1"/>
</dbReference>
<evidence type="ECO:0000256" key="1">
    <source>
        <dbReference type="ARBA" id="ARBA00005836"/>
    </source>
</evidence>
<organism evidence="5 6">
    <name type="scientific">Pleionea mediterranea</name>
    <dbReference type="NCBI Taxonomy" id="523701"/>
    <lineage>
        <taxon>Bacteria</taxon>
        <taxon>Pseudomonadati</taxon>
        <taxon>Pseudomonadota</taxon>
        <taxon>Gammaproteobacteria</taxon>
        <taxon>Oceanospirillales</taxon>
        <taxon>Pleioneaceae</taxon>
        <taxon>Pleionea</taxon>
    </lineage>
</organism>
<dbReference type="Pfam" id="PF19290">
    <property type="entry name" value="PmbA_TldD_2nd"/>
    <property type="match status" value="1"/>
</dbReference>
<dbReference type="GO" id="GO:0005829">
    <property type="term" value="C:cytosol"/>
    <property type="evidence" value="ECO:0007669"/>
    <property type="project" value="TreeGrafter"/>
</dbReference>
<gene>
    <name evidence="5" type="ORF">C8D97_11018</name>
</gene>
<accession>A0A316FJB9</accession>
<sequence length="454" mass="48958">MTDQTAASLDAIDMAEKITVLQQVCDKILTLAKEKGASAAEVGVSQDNGLSVQVRGGSVETVEFNQDSSFGISVFYGQRKGMATTTDTRDKAIEEAVEKACNIAKFTSPDPYSGLADAELMASDITDLDLDHPSDLSVQDMIGLSLRCESAGLSFDKRISQSDGAGISGHRNARVYANSHGFMGESSSTRYSMSNVLIGNTVQGMQREYWYTLGRKIEQLETPEQVGKKAAQRVIEHLGARSIKTVKVPVLMVPEIARGLFGHFLSAIRGSALYRNATFLPDSIGQRIFPEFIRIDERPRLVGGLASSCFDNEGVATFDRDIIDQGVLQSYVLGSYSARKLGLKTTANAGGLHNVFISHNDLNFKQLLAEMGSGLVVTEVMGQGVNMVTGDYSRGAAGFWVEQGEIKFPVHEVTIAGNLKDMFNNIRCVGNDLDHRSSVLSGSVLIDGMTVAGS</sequence>
<dbReference type="EMBL" id="QGGU01000010">
    <property type="protein sequence ID" value="PWK47806.1"/>
    <property type="molecule type" value="Genomic_DNA"/>
</dbReference>
<dbReference type="GO" id="GO:0008237">
    <property type="term" value="F:metallopeptidase activity"/>
    <property type="evidence" value="ECO:0007669"/>
    <property type="project" value="InterPro"/>
</dbReference>
<dbReference type="Proteomes" id="UP000245790">
    <property type="component" value="Unassembled WGS sequence"/>
</dbReference>
<dbReference type="InterPro" id="IPR047657">
    <property type="entry name" value="PmbA"/>
</dbReference>
<dbReference type="Pfam" id="PF19289">
    <property type="entry name" value="PmbA_TldD_3rd"/>
    <property type="match status" value="1"/>
</dbReference>
<evidence type="ECO:0000259" key="2">
    <source>
        <dbReference type="Pfam" id="PF01523"/>
    </source>
</evidence>
<dbReference type="RefSeq" id="WP_245411457.1">
    <property type="nucleotide sequence ID" value="NZ_QGGU01000010.1"/>
</dbReference>
<comment type="similarity">
    <text evidence="1">Belongs to the peptidase U62 family.</text>
</comment>
<feature type="domain" description="Metalloprotease TldD/E N-terminal" evidence="2">
    <location>
        <begin position="40"/>
        <end position="104"/>
    </location>
</feature>
<proteinExistence type="inferred from homology"/>
<protein>
    <submittedName>
        <fullName evidence="5">Microcin-processing peptidase 1</fullName>
    </submittedName>
</protein>
<keyword evidence="6" id="KW-1185">Reference proteome</keyword>
<feature type="domain" description="Metalloprotease TldD/E central" evidence="4">
    <location>
        <begin position="131"/>
        <end position="238"/>
    </location>
</feature>
<dbReference type="GO" id="GO:0006508">
    <property type="term" value="P:proteolysis"/>
    <property type="evidence" value="ECO:0007669"/>
    <property type="project" value="InterPro"/>
</dbReference>
<dbReference type="AlphaFoldDB" id="A0A316FJB9"/>
<name>A0A316FJB9_9GAMM</name>
<reference evidence="5 6" key="1">
    <citation type="submission" date="2018-05" db="EMBL/GenBank/DDBJ databases">
        <title>Genomic Encyclopedia of Type Strains, Phase IV (KMG-IV): sequencing the most valuable type-strain genomes for metagenomic binning, comparative biology and taxonomic classification.</title>
        <authorList>
            <person name="Goeker M."/>
        </authorList>
    </citation>
    <scope>NUCLEOTIDE SEQUENCE [LARGE SCALE GENOMIC DNA]</scope>
    <source>
        <strain evidence="5 6">DSM 25350</strain>
    </source>
</reference>
<evidence type="ECO:0000259" key="3">
    <source>
        <dbReference type="Pfam" id="PF19289"/>
    </source>
</evidence>